<name>A0A8I6XTM4_HORVV</name>
<dbReference type="Gramene" id="HORVU.MOREX.r2.3HG0186340.1">
    <property type="protein sequence ID" value="HORVU.MOREX.r2.3HG0186340.1"/>
    <property type="gene ID" value="HORVU.MOREX.r2.3HG0186340"/>
</dbReference>
<dbReference type="PANTHER" id="PTHR10291:SF19">
    <property type="entry name" value="ALKYL TRANSFERASE"/>
    <property type="match status" value="1"/>
</dbReference>
<dbReference type="EnsemblPlants" id="HORVU.MOREX.r3.3HG0224580.1">
    <property type="protein sequence ID" value="HORVU.MOREX.r3.3HG0224580.1"/>
    <property type="gene ID" value="HORVU.MOREX.r3.3HG0224580"/>
</dbReference>
<dbReference type="SUPFAM" id="SSF64005">
    <property type="entry name" value="Undecaprenyl diphosphate synthase"/>
    <property type="match status" value="1"/>
</dbReference>
<reference evidence="4" key="3">
    <citation type="submission" date="2022-01" db="UniProtKB">
        <authorList>
            <consortium name="EnsemblPlants"/>
        </authorList>
    </citation>
    <scope>IDENTIFICATION</scope>
    <source>
        <strain evidence="4">subsp. vulgare</strain>
    </source>
</reference>
<comment type="similarity">
    <text evidence="2">Belongs to the UPP synthase family.</text>
</comment>
<evidence type="ECO:0000313" key="5">
    <source>
        <dbReference type="Proteomes" id="UP000011116"/>
    </source>
</evidence>
<evidence type="ECO:0000256" key="3">
    <source>
        <dbReference type="SAM" id="MobiDB-lite"/>
    </source>
</evidence>
<dbReference type="CDD" id="cd00475">
    <property type="entry name" value="Cis_IPPS"/>
    <property type="match status" value="1"/>
</dbReference>
<dbReference type="Gramene" id="HORVU.MOREX.r3.3HG0224580.1">
    <property type="protein sequence ID" value="HORVU.MOREX.r3.3HG0224580.1"/>
    <property type="gene ID" value="HORVU.MOREX.r3.3HG0224580"/>
</dbReference>
<accession>A0A8I6XTM4</accession>
<dbReference type="SMR" id="A0A8I6XTM4"/>
<dbReference type="GO" id="GO:0005737">
    <property type="term" value="C:cytoplasm"/>
    <property type="evidence" value="ECO:0007669"/>
    <property type="project" value="UniProtKB-ARBA"/>
</dbReference>
<gene>
    <name evidence="4" type="primary">LOC123441341</name>
</gene>
<dbReference type="EC" id="2.5.1.-" evidence="2"/>
<dbReference type="NCBIfam" id="TIGR00055">
    <property type="entry name" value="uppS"/>
    <property type="match status" value="1"/>
</dbReference>
<organism evidence="4 5">
    <name type="scientific">Hordeum vulgare subsp. vulgare</name>
    <name type="common">Domesticated barley</name>
    <dbReference type="NCBI Taxonomy" id="112509"/>
    <lineage>
        <taxon>Eukaryota</taxon>
        <taxon>Viridiplantae</taxon>
        <taxon>Streptophyta</taxon>
        <taxon>Embryophyta</taxon>
        <taxon>Tracheophyta</taxon>
        <taxon>Spermatophyta</taxon>
        <taxon>Magnoliopsida</taxon>
        <taxon>Liliopsida</taxon>
        <taxon>Poales</taxon>
        <taxon>Poaceae</taxon>
        <taxon>BOP clade</taxon>
        <taxon>Pooideae</taxon>
        <taxon>Triticodae</taxon>
        <taxon>Triticeae</taxon>
        <taxon>Hordeinae</taxon>
        <taxon>Hordeum</taxon>
    </lineage>
</organism>
<dbReference type="AlphaFoldDB" id="A0A8I6XTM4"/>
<dbReference type="GeneID" id="123441341"/>
<dbReference type="PROSITE" id="PS01066">
    <property type="entry name" value="UPP_SYNTHASE"/>
    <property type="match status" value="1"/>
</dbReference>
<keyword evidence="5" id="KW-1185">Reference proteome</keyword>
<dbReference type="InterPro" id="IPR036424">
    <property type="entry name" value="UPP_synth-like_sf"/>
</dbReference>
<dbReference type="PANTHER" id="PTHR10291">
    <property type="entry name" value="DEHYDRODOLICHYL DIPHOSPHATE SYNTHASE FAMILY MEMBER"/>
    <property type="match status" value="1"/>
</dbReference>
<reference evidence="4" key="2">
    <citation type="submission" date="2020-10" db="EMBL/GenBank/DDBJ databases">
        <authorList>
            <person name="Scholz U."/>
            <person name="Mascher M."/>
            <person name="Fiebig A."/>
        </authorList>
    </citation>
    <scope>NUCLEOTIDE SEQUENCE [LARGE SCALE GENOMIC DNA]</scope>
    <source>
        <strain evidence="4">cv. Morex</strain>
    </source>
</reference>
<reference evidence="5" key="1">
    <citation type="journal article" date="2012" name="Nature">
        <title>A physical, genetic and functional sequence assembly of the barley genome.</title>
        <authorList>
            <consortium name="The International Barley Genome Sequencing Consortium"/>
            <person name="Mayer K.F."/>
            <person name="Waugh R."/>
            <person name="Brown J.W."/>
            <person name="Schulman A."/>
            <person name="Langridge P."/>
            <person name="Platzer M."/>
            <person name="Fincher G.B."/>
            <person name="Muehlbauer G.J."/>
            <person name="Sato K."/>
            <person name="Close T.J."/>
            <person name="Wise R.P."/>
            <person name="Stein N."/>
        </authorList>
    </citation>
    <scope>NUCLEOTIDE SEQUENCE [LARGE SCALE GENOMIC DNA]</scope>
    <source>
        <strain evidence="5">cv. Morex</strain>
    </source>
</reference>
<dbReference type="Gene3D" id="3.40.1180.10">
    <property type="entry name" value="Decaprenyl diphosphate synthase-like"/>
    <property type="match status" value="1"/>
</dbReference>
<dbReference type="RefSeq" id="XP_044973755.1">
    <property type="nucleotide sequence ID" value="XM_045117820.1"/>
</dbReference>
<dbReference type="InterPro" id="IPR001441">
    <property type="entry name" value="UPP_synth-like"/>
</dbReference>
<dbReference type="KEGG" id="hvg:123441341"/>
<keyword evidence="1 2" id="KW-0808">Transferase</keyword>
<dbReference type="OrthoDB" id="4173905at2759"/>
<dbReference type="InterPro" id="IPR018520">
    <property type="entry name" value="UPP_synth-like_CS"/>
</dbReference>
<evidence type="ECO:0000313" key="4">
    <source>
        <dbReference type="EnsemblPlants" id="HORVU.MOREX.r3.3HG0224580.1"/>
    </source>
</evidence>
<dbReference type="Proteomes" id="UP000011116">
    <property type="component" value="Chromosome 3H"/>
</dbReference>
<dbReference type="HAMAP" id="MF_01139">
    <property type="entry name" value="ISPT"/>
    <property type="match status" value="1"/>
</dbReference>
<proteinExistence type="inferred from homology"/>
<protein>
    <recommendedName>
        <fullName evidence="2">Alkyl transferase</fullName>
        <ecNumber evidence="2">2.5.1.-</ecNumber>
    </recommendedName>
</protein>
<dbReference type="FunFam" id="3.40.1180.10:FF:000001">
    <property type="entry name" value="(2E,6E)-farnesyl-diphosphate-specific ditrans,polycis-undecaprenyl-diphosphate synthase"/>
    <property type="match status" value="1"/>
</dbReference>
<sequence>MQLSLRARSALRAAASPFHRRGTSHEARPRLRACTGPPGEGILPAGLRAESLPRHVAVTMDGHSRWARARGMPTSAGHAALQPALKETVRLSRAWGIRVLTVFAFSLRNWNRPKEEVDFLMGVFDRFIQDNVAQFAREGIRLRVIGDCSRLPKYLQKTAQDAEEETRSNSQLDLMLAISYSGQRDVLQACQKLAQKVHNKLVRPEEIDESLFANELHTSWTHEFPCPDLLIRTGGELRLSDFLLWQSAYTELFFTDTLWPDFGEAEYLEALVSFESRDRRFGKRKL</sequence>
<dbReference type="GO" id="GO:0016765">
    <property type="term" value="F:transferase activity, transferring alkyl or aryl (other than methyl) groups"/>
    <property type="evidence" value="ECO:0007669"/>
    <property type="project" value="InterPro"/>
</dbReference>
<evidence type="ECO:0000256" key="1">
    <source>
        <dbReference type="ARBA" id="ARBA00022679"/>
    </source>
</evidence>
<evidence type="ECO:0000256" key="2">
    <source>
        <dbReference type="RuleBase" id="RU363018"/>
    </source>
</evidence>
<feature type="region of interest" description="Disordered" evidence="3">
    <location>
        <begin position="14"/>
        <end position="36"/>
    </location>
</feature>
<dbReference type="Pfam" id="PF01255">
    <property type="entry name" value="Prenyltransf"/>
    <property type="match status" value="1"/>
</dbReference>
<dbReference type="GO" id="GO:0016094">
    <property type="term" value="P:polyprenol biosynthetic process"/>
    <property type="evidence" value="ECO:0000318"/>
    <property type="project" value="GO_Central"/>
</dbReference>